<accession>X0VBA6</accession>
<proteinExistence type="predicted"/>
<dbReference type="AlphaFoldDB" id="X0VBA6"/>
<sequence>SSGILTTVWDKCGFSATAGNSVNVLGNHATITCEHYFYGARHLALDDDMTVDLDIAASKVHVSGYNLDGGETFIMGTTNTAWLLNLDNIIYSSAAVTSGGSASVIVNASNCAKIASGAIAACAVGDFDATVGSENIHANALAS</sequence>
<protein>
    <submittedName>
        <fullName evidence="1">Uncharacterized protein</fullName>
    </submittedName>
</protein>
<organism evidence="1">
    <name type="scientific">marine sediment metagenome</name>
    <dbReference type="NCBI Taxonomy" id="412755"/>
    <lineage>
        <taxon>unclassified sequences</taxon>
        <taxon>metagenomes</taxon>
        <taxon>ecological metagenomes</taxon>
    </lineage>
</organism>
<feature type="non-terminal residue" evidence="1">
    <location>
        <position position="1"/>
    </location>
</feature>
<gene>
    <name evidence="1" type="ORF">S01H1_50449</name>
</gene>
<name>X0VBA6_9ZZZZ</name>
<evidence type="ECO:0000313" key="1">
    <source>
        <dbReference type="EMBL" id="GAG15555.1"/>
    </source>
</evidence>
<comment type="caution">
    <text evidence="1">The sequence shown here is derived from an EMBL/GenBank/DDBJ whole genome shotgun (WGS) entry which is preliminary data.</text>
</comment>
<dbReference type="EMBL" id="BARS01032505">
    <property type="protein sequence ID" value="GAG15555.1"/>
    <property type="molecule type" value="Genomic_DNA"/>
</dbReference>
<reference evidence="1" key="1">
    <citation type="journal article" date="2014" name="Front. Microbiol.">
        <title>High frequency of phylogenetically diverse reductive dehalogenase-homologous genes in deep subseafloor sedimentary metagenomes.</title>
        <authorList>
            <person name="Kawai M."/>
            <person name="Futagami T."/>
            <person name="Toyoda A."/>
            <person name="Takaki Y."/>
            <person name="Nishi S."/>
            <person name="Hori S."/>
            <person name="Arai W."/>
            <person name="Tsubouchi T."/>
            <person name="Morono Y."/>
            <person name="Uchiyama I."/>
            <person name="Ito T."/>
            <person name="Fujiyama A."/>
            <person name="Inagaki F."/>
            <person name="Takami H."/>
        </authorList>
    </citation>
    <scope>NUCLEOTIDE SEQUENCE</scope>
    <source>
        <strain evidence="1">Expedition CK06-06</strain>
    </source>
</reference>